<evidence type="ECO:0000313" key="3">
    <source>
        <dbReference type="EMBL" id="PIK42438.1"/>
    </source>
</evidence>
<comment type="caution">
    <text evidence="3">The sequence shown here is derived from an EMBL/GenBank/DDBJ whole genome shotgun (WGS) entry which is preliminary data.</text>
</comment>
<evidence type="ECO:0000313" key="4">
    <source>
        <dbReference type="Proteomes" id="UP000230750"/>
    </source>
</evidence>
<dbReference type="OrthoDB" id="6244967at2759"/>
<dbReference type="PROSITE" id="PS50835">
    <property type="entry name" value="IG_LIKE"/>
    <property type="match status" value="1"/>
</dbReference>
<proteinExistence type="predicted"/>
<evidence type="ECO:0000256" key="1">
    <source>
        <dbReference type="SAM" id="MobiDB-lite"/>
    </source>
</evidence>
<dbReference type="InterPro" id="IPR013783">
    <property type="entry name" value="Ig-like_fold"/>
</dbReference>
<feature type="region of interest" description="Disordered" evidence="1">
    <location>
        <begin position="91"/>
        <end position="122"/>
    </location>
</feature>
<accession>A0A2G8K353</accession>
<feature type="domain" description="Ig-like" evidence="2">
    <location>
        <begin position="1"/>
        <end position="68"/>
    </location>
</feature>
<dbReference type="InterPro" id="IPR036179">
    <property type="entry name" value="Ig-like_dom_sf"/>
</dbReference>
<dbReference type="Gene3D" id="2.60.40.10">
    <property type="entry name" value="Immunoglobulins"/>
    <property type="match status" value="1"/>
</dbReference>
<dbReference type="EMBL" id="MRZV01000935">
    <property type="protein sequence ID" value="PIK42438.1"/>
    <property type="molecule type" value="Genomic_DNA"/>
</dbReference>
<organism evidence="3 4">
    <name type="scientific">Stichopus japonicus</name>
    <name type="common">Sea cucumber</name>
    <dbReference type="NCBI Taxonomy" id="307972"/>
    <lineage>
        <taxon>Eukaryota</taxon>
        <taxon>Metazoa</taxon>
        <taxon>Echinodermata</taxon>
        <taxon>Eleutherozoa</taxon>
        <taxon>Echinozoa</taxon>
        <taxon>Holothuroidea</taxon>
        <taxon>Aspidochirotacea</taxon>
        <taxon>Aspidochirotida</taxon>
        <taxon>Stichopodidae</taxon>
        <taxon>Apostichopus</taxon>
    </lineage>
</organism>
<keyword evidence="4" id="KW-1185">Reference proteome</keyword>
<sequence>MTGQVILNIVYCYVFYPTRYRWEFDGTALPDDPRISVVDGVLTIQTPGVSDEGDYQCFATNKHGTALSSKYQAIYAFQDNYDEVGTLRQEVTEGEKDPLSVVPPMVHPNLVSTGQRPDQKKR</sequence>
<reference evidence="3 4" key="1">
    <citation type="journal article" date="2017" name="PLoS Biol.">
        <title>The sea cucumber genome provides insights into morphological evolution and visceral regeneration.</title>
        <authorList>
            <person name="Zhang X."/>
            <person name="Sun L."/>
            <person name="Yuan J."/>
            <person name="Sun Y."/>
            <person name="Gao Y."/>
            <person name="Zhang L."/>
            <person name="Li S."/>
            <person name="Dai H."/>
            <person name="Hamel J.F."/>
            <person name="Liu C."/>
            <person name="Yu Y."/>
            <person name="Liu S."/>
            <person name="Lin W."/>
            <person name="Guo K."/>
            <person name="Jin S."/>
            <person name="Xu P."/>
            <person name="Storey K.B."/>
            <person name="Huan P."/>
            <person name="Zhang T."/>
            <person name="Zhou Y."/>
            <person name="Zhang J."/>
            <person name="Lin C."/>
            <person name="Li X."/>
            <person name="Xing L."/>
            <person name="Huo D."/>
            <person name="Sun M."/>
            <person name="Wang L."/>
            <person name="Mercier A."/>
            <person name="Li F."/>
            <person name="Yang H."/>
            <person name="Xiang J."/>
        </authorList>
    </citation>
    <scope>NUCLEOTIDE SEQUENCE [LARGE SCALE GENOMIC DNA]</scope>
    <source>
        <strain evidence="3">Shaxun</strain>
        <tissue evidence="3">Muscle</tissue>
    </source>
</reference>
<dbReference type="Proteomes" id="UP000230750">
    <property type="component" value="Unassembled WGS sequence"/>
</dbReference>
<name>A0A2G8K353_STIJA</name>
<dbReference type="STRING" id="307972.A0A2G8K353"/>
<dbReference type="SUPFAM" id="SSF48726">
    <property type="entry name" value="Immunoglobulin"/>
    <property type="match status" value="1"/>
</dbReference>
<gene>
    <name evidence="3" type="ORF">BSL78_20697</name>
</gene>
<dbReference type="InterPro" id="IPR007110">
    <property type="entry name" value="Ig-like_dom"/>
</dbReference>
<evidence type="ECO:0000259" key="2">
    <source>
        <dbReference type="PROSITE" id="PS50835"/>
    </source>
</evidence>
<protein>
    <submittedName>
        <fullName evidence="3">Putative contactin-2-like</fullName>
    </submittedName>
</protein>
<dbReference type="AlphaFoldDB" id="A0A2G8K353"/>